<evidence type="ECO:0000259" key="1">
    <source>
        <dbReference type="Pfam" id="PF00462"/>
    </source>
</evidence>
<feature type="domain" description="Glutaredoxin" evidence="1">
    <location>
        <begin position="14"/>
        <end position="50"/>
    </location>
</feature>
<evidence type="ECO:0000313" key="2">
    <source>
        <dbReference type="EMBL" id="EQD58457.1"/>
    </source>
</evidence>
<dbReference type="EMBL" id="AUZX01007683">
    <property type="protein sequence ID" value="EQD58457.1"/>
    <property type="molecule type" value="Genomic_DNA"/>
</dbReference>
<proteinExistence type="predicted"/>
<reference evidence="2" key="2">
    <citation type="journal article" date="2014" name="ISME J.">
        <title>Microbial stratification in low pH oxic and suboxic macroscopic growths along an acid mine drainage.</title>
        <authorList>
            <person name="Mendez-Garcia C."/>
            <person name="Mesa V."/>
            <person name="Sprenger R.R."/>
            <person name="Richter M."/>
            <person name="Diez M.S."/>
            <person name="Solano J."/>
            <person name="Bargiela R."/>
            <person name="Golyshina O.V."/>
            <person name="Manteca A."/>
            <person name="Ramos J.L."/>
            <person name="Gallego J.R."/>
            <person name="Llorente I."/>
            <person name="Martins Dos Santos V.A."/>
            <person name="Jensen O.N."/>
            <person name="Pelaez A.I."/>
            <person name="Sanchez J."/>
            <person name="Ferrer M."/>
        </authorList>
    </citation>
    <scope>NUCLEOTIDE SEQUENCE</scope>
</reference>
<dbReference type="AlphaFoldDB" id="T1AM52"/>
<organism evidence="2">
    <name type="scientific">mine drainage metagenome</name>
    <dbReference type="NCBI Taxonomy" id="410659"/>
    <lineage>
        <taxon>unclassified sequences</taxon>
        <taxon>metagenomes</taxon>
        <taxon>ecological metagenomes</taxon>
    </lineage>
</organism>
<gene>
    <name evidence="2" type="ORF">B1A_10780</name>
</gene>
<dbReference type="InterPro" id="IPR002109">
    <property type="entry name" value="Glutaredoxin"/>
</dbReference>
<reference evidence="2" key="1">
    <citation type="submission" date="2013-08" db="EMBL/GenBank/DDBJ databases">
        <authorList>
            <person name="Mendez C."/>
            <person name="Richter M."/>
            <person name="Ferrer M."/>
            <person name="Sanchez J."/>
        </authorList>
    </citation>
    <scope>NUCLEOTIDE SEQUENCE</scope>
</reference>
<name>T1AM52_9ZZZZ</name>
<dbReference type="SUPFAM" id="SSF52833">
    <property type="entry name" value="Thioredoxin-like"/>
    <property type="match status" value="1"/>
</dbReference>
<dbReference type="InterPro" id="IPR011767">
    <property type="entry name" value="GLR_AS"/>
</dbReference>
<accession>T1AM52</accession>
<dbReference type="PROSITE" id="PS00195">
    <property type="entry name" value="GLUTAREDOXIN_1"/>
    <property type="match status" value="1"/>
</dbReference>
<sequence length="92" mass="10033">MFIKQELAVSQPPILIYTTAVCPYCVAAKNLLKARGLGYNEMRVDSDPERVKPCWRAAPGGARCRRSSSARGMSAVSMIWLRPIATVASPHG</sequence>
<dbReference type="Pfam" id="PF00462">
    <property type="entry name" value="Glutaredoxin"/>
    <property type="match status" value="1"/>
</dbReference>
<dbReference type="Gene3D" id="3.40.30.10">
    <property type="entry name" value="Glutaredoxin"/>
    <property type="match status" value="1"/>
</dbReference>
<dbReference type="InterPro" id="IPR036249">
    <property type="entry name" value="Thioredoxin-like_sf"/>
</dbReference>
<protein>
    <submittedName>
        <fullName evidence="2">Glutaredoxin 3</fullName>
    </submittedName>
</protein>
<comment type="caution">
    <text evidence="2">The sequence shown here is derived from an EMBL/GenBank/DDBJ whole genome shotgun (WGS) entry which is preliminary data.</text>
</comment>